<dbReference type="EMBL" id="GBXM01078133">
    <property type="protein sequence ID" value="JAH30444.1"/>
    <property type="molecule type" value="Transcribed_RNA"/>
</dbReference>
<sequence>MWINIMQAHERRLRPGFSIPASGLLKMQFFLAFYFTPLNQHQVHTRPYIRKKFNMYRIWMYWKWK</sequence>
<dbReference type="AlphaFoldDB" id="A0A0E9RMY7"/>
<protein>
    <submittedName>
        <fullName evidence="1">Uncharacterized protein</fullName>
    </submittedName>
</protein>
<name>A0A0E9RMY7_ANGAN</name>
<accession>A0A0E9RMY7</accession>
<proteinExistence type="predicted"/>
<reference evidence="1" key="1">
    <citation type="submission" date="2014-11" db="EMBL/GenBank/DDBJ databases">
        <authorList>
            <person name="Amaro Gonzalez C."/>
        </authorList>
    </citation>
    <scope>NUCLEOTIDE SEQUENCE</scope>
</reference>
<organism evidence="1">
    <name type="scientific">Anguilla anguilla</name>
    <name type="common">European freshwater eel</name>
    <name type="synonym">Muraena anguilla</name>
    <dbReference type="NCBI Taxonomy" id="7936"/>
    <lineage>
        <taxon>Eukaryota</taxon>
        <taxon>Metazoa</taxon>
        <taxon>Chordata</taxon>
        <taxon>Craniata</taxon>
        <taxon>Vertebrata</taxon>
        <taxon>Euteleostomi</taxon>
        <taxon>Actinopterygii</taxon>
        <taxon>Neopterygii</taxon>
        <taxon>Teleostei</taxon>
        <taxon>Anguilliformes</taxon>
        <taxon>Anguillidae</taxon>
        <taxon>Anguilla</taxon>
    </lineage>
</organism>
<reference evidence="1" key="2">
    <citation type="journal article" date="2015" name="Fish Shellfish Immunol.">
        <title>Early steps in the European eel (Anguilla anguilla)-Vibrio vulnificus interaction in the gills: Role of the RtxA13 toxin.</title>
        <authorList>
            <person name="Callol A."/>
            <person name="Pajuelo D."/>
            <person name="Ebbesson L."/>
            <person name="Teles M."/>
            <person name="MacKenzie S."/>
            <person name="Amaro C."/>
        </authorList>
    </citation>
    <scope>NUCLEOTIDE SEQUENCE</scope>
</reference>
<evidence type="ECO:0000313" key="1">
    <source>
        <dbReference type="EMBL" id="JAH30444.1"/>
    </source>
</evidence>